<proteinExistence type="predicted"/>
<evidence type="ECO:0000256" key="3">
    <source>
        <dbReference type="ARBA" id="ARBA00022989"/>
    </source>
</evidence>
<keyword evidence="7" id="KW-1185">Reference proteome</keyword>
<dbReference type="PANTHER" id="PTHR43847:SF1">
    <property type="entry name" value="BLL3993 PROTEIN"/>
    <property type="match status" value="1"/>
</dbReference>
<dbReference type="EMBL" id="JASTZU010000018">
    <property type="protein sequence ID" value="MDL4839735.1"/>
    <property type="molecule type" value="Genomic_DNA"/>
</dbReference>
<keyword evidence="4 5" id="KW-0472">Membrane</keyword>
<dbReference type="InterPro" id="IPR052527">
    <property type="entry name" value="Metal_cation-efflux_comp"/>
</dbReference>
<name>A0ABT7L3H3_9BACI</name>
<sequence length="175" mass="20396">MTGWLMGLFIFIILQRIVELVIARRNEKWMKQQGATEFGAEHYKWFVITHAVFFVFIILESFLSPITLNENISFRLFLISLFIFTQILRIWCIASLGKFWNTKVIVLPGVPLINHGPYRFIKHPNYVIVGIELIVIPLLFNAIISALLFPLLHMILLKIRIPIEERALISTMNTD</sequence>
<keyword evidence="3 5" id="KW-1133">Transmembrane helix</keyword>
<dbReference type="PANTHER" id="PTHR43847">
    <property type="entry name" value="BLL3993 PROTEIN"/>
    <property type="match status" value="1"/>
</dbReference>
<evidence type="ECO:0000256" key="1">
    <source>
        <dbReference type="ARBA" id="ARBA00004141"/>
    </source>
</evidence>
<feature type="transmembrane region" description="Helical" evidence="5">
    <location>
        <begin position="45"/>
        <end position="66"/>
    </location>
</feature>
<feature type="transmembrane region" description="Helical" evidence="5">
    <location>
        <begin position="72"/>
        <end position="92"/>
    </location>
</feature>
<evidence type="ECO:0000313" key="6">
    <source>
        <dbReference type="EMBL" id="MDL4839735.1"/>
    </source>
</evidence>
<accession>A0ABT7L3H3</accession>
<dbReference type="Pfam" id="PF04140">
    <property type="entry name" value="ICMT"/>
    <property type="match status" value="1"/>
</dbReference>
<organism evidence="6 7">
    <name type="scientific">Aquibacillus rhizosphaerae</name>
    <dbReference type="NCBI Taxonomy" id="3051431"/>
    <lineage>
        <taxon>Bacteria</taxon>
        <taxon>Bacillati</taxon>
        <taxon>Bacillota</taxon>
        <taxon>Bacilli</taxon>
        <taxon>Bacillales</taxon>
        <taxon>Bacillaceae</taxon>
        <taxon>Aquibacillus</taxon>
    </lineage>
</organism>
<protein>
    <submittedName>
        <fullName evidence="6">Isoprenylcysteine carboxylmethyltransferase family protein</fullName>
    </submittedName>
</protein>
<dbReference type="RefSeq" id="WP_285930687.1">
    <property type="nucleotide sequence ID" value="NZ_JASTZU010000018.1"/>
</dbReference>
<dbReference type="Gene3D" id="1.20.120.1630">
    <property type="match status" value="1"/>
</dbReference>
<feature type="transmembrane region" description="Helical" evidence="5">
    <location>
        <begin position="6"/>
        <end position="24"/>
    </location>
</feature>
<evidence type="ECO:0000256" key="4">
    <source>
        <dbReference type="ARBA" id="ARBA00023136"/>
    </source>
</evidence>
<evidence type="ECO:0000256" key="2">
    <source>
        <dbReference type="ARBA" id="ARBA00022692"/>
    </source>
</evidence>
<gene>
    <name evidence="6" type="ORF">QQS35_04590</name>
</gene>
<evidence type="ECO:0000313" key="7">
    <source>
        <dbReference type="Proteomes" id="UP001235343"/>
    </source>
</evidence>
<dbReference type="InterPro" id="IPR007269">
    <property type="entry name" value="ICMT_MeTrfase"/>
</dbReference>
<comment type="subcellular location">
    <subcellularLocation>
        <location evidence="1">Membrane</location>
        <topology evidence="1">Multi-pass membrane protein</topology>
    </subcellularLocation>
</comment>
<comment type="caution">
    <text evidence="6">The sequence shown here is derived from an EMBL/GenBank/DDBJ whole genome shotgun (WGS) entry which is preliminary data.</text>
</comment>
<feature type="transmembrane region" description="Helical" evidence="5">
    <location>
        <begin position="127"/>
        <end position="152"/>
    </location>
</feature>
<evidence type="ECO:0000256" key="5">
    <source>
        <dbReference type="SAM" id="Phobius"/>
    </source>
</evidence>
<dbReference type="Proteomes" id="UP001235343">
    <property type="component" value="Unassembled WGS sequence"/>
</dbReference>
<keyword evidence="2 5" id="KW-0812">Transmembrane</keyword>
<reference evidence="6 7" key="1">
    <citation type="submission" date="2023-06" db="EMBL/GenBank/DDBJ databases">
        <title>Aquibacillus rhizosphaerae LR5S19.</title>
        <authorList>
            <person name="Sun J.-Q."/>
        </authorList>
    </citation>
    <scope>NUCLEOTIDE SEQUENCE [LARGE SCALE GENOMIC DNA]</scope>
    <source>
        <strain evidence="6 7">LR5S19</strain>
    </source>
</reference>